<dbReference type="EMBL" id="LSRL02000317">
    <property type="protein sequence ID" value="TDG41707.1"/>
    <property type="molecule type" value="Genomic_DNA"/>
</dbReference>
<comment type="caution">
    <text evidence="1">The sequence shown here is derived from an EMBL/GenBank/DDBJ whole genome shotgun (WGS) entry which is preliminary data.</text>
</comment>
<accession>A0A484AYK4</accession>
<organism evidence="1 2">
    <name type="scientific">Drosophila navojoa</name>
    <name type="common">Fruit fly</name>
    <dbReference type="NCBI Taxonomy" id="7232"/>
    <lineage>
        <taxon>Eukaryota</taxon>
        <taxon>Metazoa</taxon>
        <taxon>Ecdysozoa</taxon>
        <taxon>Arthropoda</taxon>
        <taxon>Hexapoda</taxon>
        <taxon>Insecta</taxon>
        <taxon>Pterygota</taxon>
        <taxon>Neoptera</taxon>
        <taxon>Endopterygota</taxon>
        <taxon>Diptera</taxon>
        <taxon>Brachycera</taxon>
        <taxon>Muscomorpha</taxon>
        <taxon>Ephydroidea</taxon>
        <taxon>Drosophilidae</taxon>
        <taxon>Drosophila</taxon>
    </lineage>
</organism>
<dbReference type="Proteomes" id="UP000295192">
    <property type="component" value="Unassembled WGS sequence"/>
</dbReference>
<reference evidence="1 2" key="1">
    <citation type="journal article" date="2019" name="J. Hered.">
        <title>An Improved Genome Assembly for Drosophila navojoa, the Basal Species in the mojavensis Cluster.</title>
        <authorList>
            <person name="Vanderlinde T."/>
            <person name="Dupim E.G."/>
            <person name="Nazario-Yepiz N.O."/>
            <person name="Carvalho A.B."/>
        </authorList>
    </citation>
    <scope>NUCLEOTIDE SEQUENCE [LARGE SCALE GENOMIC DNA]</scope>
    <source>
        <strain evidence="1">Navoj_Jal97</strain>
        <tissue evidence="1">Whole organism</tissue>
    </source>
</reference>
<sequence>MTGTRQQAAEVKVSLFKWQLQKPIRNPSTCSNTPLSSALSLPAPPANQVCCTHLWLLQPRSWLHLRL</sequence>
<gene>
    <name evidence="1" type="ORF">AWZ03_011868</name>
</gene>
<dbReference type="AlphaFoldDB" id="A0A484AYK4"/>
<keyword evidence="2" id="KW-1185">Reference proteome</keyword>
<evidence type="ECO:0000313" key="2">
    <source>
        <dbReference type="Proteomes" id="UP000295192"/>
    </source>
</evidence>
<name>A0A484AYK4_DRONA</name>
<proteinExistence type="predicted"/>
<evidence type="ECO:0000313" key="1">
    <source>
        <dbReference type="EMBL" id="TDG41707.1"/>
    </source>
</evidence>
<protein>
    <submittedName>
        <fullName evidence="1">Uncharacterized protein</fullName>
    </submittedName>
</protein>